<sequence length="67" mass="7736">MFNINNFIVLAHSRGFFTPSKFEVVLYFAIGLTVWLLGAYFPVKKRKLFILIGLGITLLAILSYYIY</sequence>
<protein>
    <submittedName>
        <fullName evidence="2">Uncharacterized protein</fullName>
    </submittedName>
</protein>
<proteinExistence type="predicted"/>
<name>A0ABS6JQC0_9BACI</name>
<keyword evidence="1" id="KW-0812">Transmembrane</keyword>
<evidence type="ECO:0000256" key="1">
    <source>
        <dbReference type="SAM" id="Phobius"/>
    </source>
</evidence>
<comment type="caution">
    <text evidence="2">The sequence shown here is derived from an EMBL/GenBank/DDBJ whole genome shotgun (WGS) entry which is preliminary data.</text>
</comment>
<dbReference type="Proteomes" id="UP000790580">
    <property type="component" value="Unassembled WGS sequence"/>
</dbReference>
<dbReference type="EMBL" id="JAHQCR010000006">
    <property type="protein sequence ID" value="MBU9719909.1"/>
    <property type="molecule type" value="Genomic_DNA"/>
</dbReference>
<evidence type="ECO:0000313" key="3">
    <source>
        <dbReference type="Proteomes" id="UP000790580"/>
    </source>
</evidence>
<feature type="transmembrane region" description="Helical" evidence="1">
    <location>
        <begin position="24"/>
        <end position="41"/>
    </location>
</feature>
<dbReference type="RefSeq" id="WP_088074262.1">
    <property type="nucleotide sequence ID" value="NZ_JAHQCR010000006.1"/>
</dbReference>
<reference evidence="2 3" key="1">
    <citation type="submission" date="2021-06" db="EMBL/GenBank/DDBJ databases">
        <title>Bacillus sp. RD4P76, an endophyte from a halophyte.</title>
        <authorList>
            <person name="Sun J.-Q."/>
        </authorList>
    </citation>
    <scope>NUCLEOTIDE SEQUENCE [LARGE SCALE GENOMIC DNA]</scope>
    <source>
        <strain evidence="2 3">JCM 17098</strain>
    </source>
</reference>
<evidence type="ECO:0000313" key="2">
    <source>
        <dbReference type="EMBL" id="MBU9719909.1"/>
    </source>
</evidence>
<keyword evidence="1" id="KW-0472">Membrane</keyword>
<gene>
    <name evidence="2" type="ORF">KS407_00465</name>
</gene>
<keyword evidence="3" id="KW-1185">Reference proteome</keyword>
<keyword evidence="1" id="KW-1133">Transmembrane helix</keyword>
<accession>A0ABS6JQC0</accession>
<organism evidence="2 3">
    <name type="scientific">Evansella alkalicola</name>
    <dbReference type="NCBI Taxonomy" id="745819"/>
    <lineage>
        <taxon>Bacteria</taxon>
        <taxon>Bacillati</taxon>
        <taxon>Bacillota</taxon>
        <taxon>Bacilli</taxon>
        <taxon>Bacillales</taxon>
        <taxon>Bacillaceae</taxon>
        <taxon>Evansella</taxon>
    </lineage>
</organism>
<feature type="transmembrane region" description="Helical" evidence="1">
    <location>
        <begin position="48"/>
        <end position="66"/>
    </location>
</feature>